<evidence type="ECO:0000313" key="2">
    <source>
        <dbReference type="Proteomes" id="UP000271678"/>
    </source>
</evidence>
<gene>
    <name evidence="1" type="ORF">EFY87_15865</name>
</gene>
<evidence type="ECO:0008006" key="3">
    <source>
        <dbReference type="Google" id="ProtNLM"/>
    </source>
</evidence>
<dbReference type="Pfam" id="PF05139">
    <property type="entry name" value="Erythro_esteras"/>
    <property type="match status" value="1"/>
</dbReference>
<dbReference type="Gene3D" id="3.30.1870.10">
    <property type="entry name" value="EreA-like, domain 2"/>
    <property type="match status" value="1"/>
</dbReference>
<reference evidence="1 2" key="1">
    <citation type="submission" date="2018-11" db="EMBL/GenBank/DDBJ databases">
        <title>Draft genome of Simplicispira Flexivirga sp. BO-16.</title>
        <authorList>
            <person name="Im W.T."/>
        </authorList>
    </citation>
    <scope>NUCLEOTIDE SEQUENCE [LARGE SCALE GENOMIC DNA]</scope>
    <source>
        <strain evidence="1 2">BO-16</strain>
    </source>
</reference>
<dbReference type="GO" id="GO:0046677">
    <property type="term" value="P:response to antibiotic"/>
    <property type="evidence" value="ECO:0007669"/>
    <property type="project" value="InterPro"/>
</dbReference>
<proteinExistence type="predicted"/>
<dbReference type="EMBL" id="RJJQ01000018">
    <property type="protein sequence ID" value="RNI19896.1"/>
    <property type="molecule type" value="Genomic_DNA"/>
</dbReference>
<keyword evidence="2" id="KW-1185">Reference proteome</keyword>
<dbReference type="OrthoDB" id="9810066at2"/>
<sequence length="320" mass="34655">MDAGPLPAAAQQGGGRQGIVLIELALPRLAPEARDCCGQLWRDARVLAWGEGIHLRAEYLDARNAVLSQLMQSGEPMVLALETSFARSRLADAYVLGDGPDDPDDEVIRSVWSWSARPLAKNAAMLRFVRAHNSTRAPRDRVRIYGLEMYAGAGVDPNSLQHRADRQHARRLAALLTTHLTGGGDHRELAGRDGAQFVTLMEVFERHEGTRVLLFEQTGHLDRRVPGSLAAQLVAGGGVPVRTVGAFWSAEDPTVRFPLGDYELLSRWLDAHPERLLPVVEGGGLLDLAGAGTTGSPAVLREAASAFDAVLHVPRTTPIR</sequence>
<dbReference type="SUPFAM" id="SSF159501">
    <property type="entry name" value="EreA/ChaN-like"/>
    <property type="match status" value="1"/>
</dbReference>
<organism evidence="1 2">
    <name type="scientific">Flexivirga caeni</name>
    <dbReference type="NCBI Taxonomy" id="2294115"/>
    <lineage>
        <taxon>Bacteria</taxon>
        <taxon>Bacillati</taxon>
        <taxon>Actinomycetota</taxon>
        <taxon>Actinomycetes</taxon>
        <taxon>Micrococcales</taxon>
        <taxon>Dermacoccaceae</taxon>
        <taxon>Flexivirga</taxon>
    </lineage>
</organism>
<evidence type="ECO:0000313" key="1">
    <source>
        <dbReference type="EMBL" id="RNI19896.1"/>
    </source>
</evidence>
<dbReference type="RefSeq" id="WP_123272459.1">
    <property type="nucleotide sequence ID" value="NZ_RJJQ01000018.1"/>
</dbReference>
<name>A0A3M9M302_9MICO</name>
<comment type="caution">
    <text evidence="1">The sequence shown here is derived from an EMBL/GenBank/DDBJ whole genome shotgun (WGS) entry which is preliminary data.</text>
</comment>
<protein>
    <recommendedName>
        <fullName evidence="3">Erythromycin esterase family protein</fullName>
    </recommendedName>
</protein>
<dbReference type="AlphaFoldDB" id="A0A3M9M302"/>
<accession>A0A3M9M302</accession>
<dbReference type="Proteomes" id="UP000271678">
    <property type="component" value="Unassembled WGS sequence"/>
</dbReference>
<dbReference type="InterPro" id="IPR007815">
    <property type="entry name" value="Emycin_Estase"/>
</dbReference>